<sequence length="628" mass="69734">MKNEKITEDFVRDHFKNDPLFSAIKLDEQKSSVAKARRCLATASKKLTGKGGSPEFIITIPALPDDIIVVECKADAKFHESADRQYPASYAVDGVLHYSAFLSQEYNVISIAVSGSVLGKLKISTFYQKMGQAEVSDEGSTLLDVFSYISRFKGDEQAQSIESAEITKTAIDLNRELNDYSIVEYERCTLVSAILLALQDGAFKASYKERATSKKFEPTPERLAAFIVSSIKNVLKDAEIDAGRVDSMIGEYEKIKNHSIAKSAQIKKKKASDQLDNYVLRDITERLEKSVLPLITLGDKGYDVLGRFYREFIRYAGTDKKTGLVLTPQHVTELFCDLVGLNTNDVVFDSCCGSGGFLISAMKHMLQLAGSDQKKRRAIKENQLIGIERRTDMFTFACSNMMMSGDGKSHIYQGDSFAQEIIEKVRSLNPTVAFLNPPYDVGEDGQLEFIENALACLQPGGRCAAIVQMSCVTSATAKAVAARERLLASHTLSGVLSMPADLFHPVGVITCIMVFDAHKPQPKGFKTFFGYFKDDGFLKTKHMGRIDKGNWTAIRRHWLELFLNREKDTGLSVLTAVTADDEWCAEAHMETDYSTITQKDFEEVVKSYAMFRLIGAGKMHGTPDDDDG</sequence>
<comment type="similarity">
    <text evidence="1">Belongs to the N(4)/N(6)-methyltransferase family.</text>
</comment>
<dbReference type="EC" id="2.1.1.72" evidence="2"/>
<dbReference type="SUPFAM" id="SSF53335">
    <property type="entry name" value="S-adenosyl-L-methionine-dependent methyltransferases"/>
    <property type="match status" value="1"/>
</dbReference>
<dbReference type="PANTHER" id="PTHR42933">
    <property type="entry name" value="SLR6095 PROTEIN"/>
    <property type="match status" value="1"/>
</dbReference>
<evidence type="ECO:0000256" key="1">
    <source>
        <dbReference type="ARBA" id="ARBA00006594"/>
    </source>
</evidence>
<dbReference type="PRINTS" id="PR00507">
    <property type="entry name" value="N12N6MTFRASE"/>
</dbReference>
<gene>
    <name evidence="9" type="ORF">ED208_01290</name>
</gene>
<dbReference type="Proteomes" id="UP000282106">
    <property type="component" value="Unassembled WGS sequence"/>
</dbReference>
<dbReference type="CDD" id="cd02440">
    <property type="entry name" value="AdoMet_MTases"/>
    <property type="match status" value="1"/>
</dbReference>
<comment type="catalytic activity">
    <reaction evidence="7">
        <text>a 2'-deoxyadenosine in DNA + S-adenosyl-L-methionine = an N(6)-methyl-2'-deoxyadenosine in DNA + S-adenosyl-L-homocysteine + H(+)</text>
        <dbReference type="Rhea" id="RHEA:15197"/>
        <dbReference type="Rhea" id="RHEA-COMP:12418"/>
        <dbReference type="Rhea" id="RHEA-COMP:12419"/>
        <dbReference type="ChEBI" id="CHEBI:15378"/>
        <dbReference type="ChEBI" id="CHEBI:57856"/>
        <dbReference type="ChEBI" id="CHEBI:59789"/>
        <dbReference type="ChEBI" id="CHEBI:90615"/>
        <dbReference type="ChEBI" id="CHEBI:90616"/>
        <dbReference type="EC" id="2.1.1.72"/>
    </reaction>
</comment>
<dbReference type="InterPro" id="IPR051537">
    <property type="entry name" value="DNA_Adenine_Mtase"/>
</dbReference>
<evidence type="ECO:0000259" key="8">
    <source>
        <dbReference type="Pfam" id="PF02384"/>
    </source>
</evidence>
<name>A0A3N0VKG2_9GAMM</name>
<dbReference type="PANTHER" id="PTHR42933:SF1">
    <property type="entry name" value="SITE-SPECIFIC DNA-METHYLTRANSFERASE (ADENINE-SPECIFIC)"/>
    <property type="match status" value="1"/>
</dbReference>
<evidence type="ECO:0000256" key="4">
    <source>
        <dbReference type="ARBA" id="ARBA00022679"/>
    </source>
</evidence>
<keyword evidence="10" id="KW-1185">Reference proteome</keyword>
<reference evidence="9 10" key="1">
    <citation type="submission" date="2018-10" db="EMBL/GenBank/DDBJ databases">
        <authorList>
            <person name="Chen W.-M."/>
        </authorList>
    </citation>
    <scope>NUCLEOTIDE SEQUENCE [LARGE SCALE GENOMIC DNA]</scope>
    <source>
        <strain evidence="9 10">THS-13</strain>
    </source>
</reference>
<evidence type="ECO:0000256" key="5">
    <source>
        <dbReference type="ARBA" id="ARBA00022691"/>
    </source>
</evidence>
<dbReference type="InterPro" id="IPR029063">
    <property type="entry name" value="SAM-dependent_MTases_sf"/>
</dbReference>
<protein>
    <recommendedName>
        <fullName evidence="2">site-specific DNA-methyltransferase (adenine-specific)</fullName>
        <ecNumber evidence="2">2.1.1.72</ecNumber>
    </recommendedName>
</protein>
<dbReference type="InParanoid" id="A0A3N0VKG2"/>
<dbReference type="Gene3D" id="3.40.50.150">
    <property type="entry name" value="Vaccinia Virus protein VP39"/>
    <property type="match status" value="1"/>
</dbReference>
<dbReference type="Pfam" id="PF02384">
    <property type="entry name" value="N6_Mtase"/>
    <property type="match status" value="1"/>
</dbReference>
<dbReference type="InterPro" id="IPR003356">
    <property type="entry name" value="DNA_methylase_A-5"/>
</dbReference>
<dbReference type="RefSeq" id="WP_123210047.1">
    <property type="nucleotide sequence ID" value="NZ_RJVO01000001.1"/>
</dbReference>
<keyword evidence="3" id="KW-0489">Methyltransferase</keyword>
<comment type="caution">
    <text evidence="9">The sequence shown here is derived from an EMBL/GenBank/DDBJ whole genome shotgun (WGS) entry which is preliminary data.</text>
</comment>
<organism evidence="9 10">
    <name type="scientific">Stagnimonas aquatica</name>
    <dbReference type="NCBI Taxonomy" id="2689987"/>
    <lineage>
        <taxon>Bacteria</taxon>
        <taxon>Pseudomonadati</taxon>
        <taxon>Pseudomonadota</taxon>
        <taxon>Gammaproteobacteria</taxon>
        <taxon>Nevskiales</taxon>
        <taxon>Nevskiaceae</taxon>
        <taxon>Stagnimonas</taxon>
    </lineage>
</organism>
<evidence type="ECO:0000256" key="6">
    <source>
        <dbReference type="ARBA" id="ARBA00022747"/>
    </source>
</evidence>
<evidence type="ECO:0000256" key="3">
    <source>
        <dbReference type="ARBA" id="ARBA00022603"/>
    </source>
</evidence>
<keyword evidence="6" id="KW-0680">Restriction system</keyword>
<evidence type="ECO:0000256" key="2">
    <source>
        <dbReference type="ARBA" id="ARBA00011900"/>
    </source>
</evidence>
<dbReference type="GO" id="GO:0009007">
    <property type="term" value="F:site-specific DNA-methyltransferase (adenine-specific) activity"/>
    <property type="evidence" value="ECO:0007669"/>
    <property type="project" value="UniProtKB-EC"/>
</dbReference>
<dbReference type="GO" id="GO:0032259">
    <property type="term" value="P:methylation"/>
    <property type="evidence" value="ECO:0007669"/>
    <property type="project" value="UniProtKB-KW"/>
</dbReference>
<dbReference type="GO" id="GO:0003677">
    <property type="term" value="F:DNA binding"/>
    <property type="evidence" value="ECO:0007669"/>
    <property type="project" value="InterPro"/>
</dbReference>
<dbReference type="GO" id="GO:0008170">
    <property type="term" value="F:N-methyltransferase activity"/>
    <property type="evidence" value="ECO:0007669"/>
    <property type="project" value="InterPro"/>
</dbReference>
<proteinExistence type="inferred from homology"/>
<evidence type="ECO:0000313" key="9">
    <source>
        <dbReference type="EMBL" id="ROH93194.1"/>
    </source>
</evidence>
<feature type="domain" description="DNA methylase adenine-specific" evidence="8">
    <location>
        <begin position="302"/>
        <end position="608"/>
    </location>
</feature>
<evidence type="ECO:0000313" key="10">
    <source>
        <dbReference type="Proteomes" id="UP000282106"/>
    </source>
</evidence>
<dbReference type="EMBL" id="RJVO01000001">
    <property type="protein sequence ID" value="ROH93194.1"/>
    <property type="molecule type" value="Genomic_DNA"/>
</dbReference>
<evidence type="ECO:0000256" key="7">
    <source>
        <dbReference type="ARBA" id="ARBA00047942"/>
    </source>
</evidence>
<keyword evidence="4" id="KW-0808">Transferase</keyword>
<accession>A0A3N0VKG2</accession>
<keyword evidence="5" id="KW-0949">S-adenosyl-L-methionine</keyword>
<dbReference type="GO" id="GO:0009307">
    <property type="term" value="P:DNA restriction-modification system"/>
    <property type="evidence" value="ECO:0007669"/>
    <property type="project" value="UniProtKB-KW"/>
</dbReference>
<dbReference type="AlphaFoldDB" id="A0A3N0VKG2"/>